<comment type="similarity">
    <text evidence="7">Belongs to the IspF family.</text>
</comment>
<reference evidence="9 11" key="1">
    <citation type="submission" date="2014-08" db="EMBL/GenBank/DDBJ databases">
        <title>Fervidobacterium pennivorans DYC genome.</title>
        <authorList>
            <person name="Wushke S."/>
        </authorList>
    </citation>
    <scope>NUCLEOTIDE SEQUENCE [LARGE SCALE GENOMIC DNA]</scope>
    <source>
        <strain evidence="9 11">DYC</strain>
    </source>
</reference>
<reference evidence="10" key="2">
    <citation type="journal article" date="2020" name="mSystems">
        <title>Genome- and Community-Level Interaction Insights into Carbon Utilization and Element Cycling Functions of Hydrothermarchaeota in Hydrothermal Sediment.</title>
        <authorList>
            <person name="Zhou Z."/>
            <person name="Liu Y."/>
            <person name="Xu W."/>
            <person name="Pan J."/>
            <person name="Luo Z.H."/>
            <person name="Li M."/>
        </authorList>
    </citation>
    <scope>NUCLEOTIDE SEQUENCE [LARGE SCALE GENOMIC DNA]</scope>
    <source>
        <strain evidence="10">SpSt-640</strain>
    </source>
</reference>
<comment type="pathway">
    <text evidence="2 7">Isoprenoid biosynthesis; isopentenyl diphosphate biosynthesis via DXP pathway; isopentenyl diphosphate from 1-deoxy-D-xylulose 5-phosphate: step 4/6.</text>
</comment>
<evidence type="ECO:0000256" key="3">
    <source>
        <dbReference type="ARBA" id="ARBA00012579"/>
    </source>
</evidence>
<keyword evidence="4 7" id="KW-0479">Metal-binding</keyword>
<dbReference type="GO" id="GO:0008685">
    <property type="term" value="F:2-C-methyl-D-erythritol 2,4-cyclodiphosphate synthase activity"/>
    <property type="evidence" value="ECO:0007669"/>
    <property type="project" value="UniProtKB-UniRule"/>
</dbReference>
<dbReference type="EMBL" id="DTBH01000130">
    <property type="protein sequence ID" value="HGQ77463.1"/>
    <property type="molecule type" value="Genomic_DNA"/>
</dbReference>
<feature type="binding site" evidence="7">
    <location>
        <begin position="208"/>
        <end position="209"/>
    </location>
    <ligand>
        <name>4-CDP-2-C-methyl-D-erythritol 2-phosphate</name>
        <dbReference type="ChEBI" id="CHEBI:57919"/>
    </ligand>
</feature>
<evidence type="ECO:0000313" key="10">
    <source>
        <dbReference type="EMBL" id="HGQ77463.1"/>
    </source>
</evidence>
<comment type="catalytic activity">
    <reaction evidence="1 7">
        <text>4-CDP-2-C-methyl-D-erythritol 2-phosphate = 2-C-methyl-D-erythritol 2,4-cyclic diphosphate + CMP</text>
        <dbReference type="Rhea" id="RHEA:23864"/>
        <dbReference type="ChEBI" id="CHEBI:57919"/>
        <dbReference type="ChEBI" id="CHEBI:58483"/>
        <dbReference type="ChEBI" id="CHEBI:60377"/>
        <dbReference type="EC" id="4.6.1.12"/>
    </reaction>
</comment>
<feature type="domain" description="2-C-methyl-D-erythritol 2,4-cyclodiphosphate synthase" evidence="8">
    <location>
        <begin position="177"/>
        <end position="323"/>
    </location>
</feature>
<dbReference type="AlphaFoldDB" id="A0A172T1L3"/>
<dbReference type="Pfam" id="PF02542">
    <property type="entry name" value="YgbB"/>
    <property type="match status" value="1"/>
</dbReference>
<dbReference type="CDD" id="cd00554">
    <property type="entry name" value="MECDP_synthase"/>
    <property type="match status" value="1"/>
</dbReference>
<sequence>MQTTVVNKDNIDEVVSLIYEEKKEFYDELFGKNAPKYLKKAFESDIPPFVKKNCIVLQDGKNVDAVLLYATKAEFRHGYQKWFRVLGLKIIPVGAKMIYIIERILFDFSVDDLYIVSLAGEQKELLLYRFIKSSRYKKVIVDTIDPDLYERFSFNEGSHVHPKLKRFSKFCDYHTLTGLGWDTHPLVQGRKLILGGVDIQSQLGLHGHSDADVLCHALIDSLLGVSLKKDIGAIFPENDENKGRSSLEMLEIVVQTVNKSGFFPSSADCVIISPIKLKDYREKISEKLENVLGCPVSIKFKSGNGVYPESEMRGITAICVTNVDKV</sequence>
<feature type="binding site" evidence="7">
    <location>
        <begin position="235"/>
        <end position="239"/>
    </location>
    <ligand>
        <name>4-CDP-2-C-methyl-D-erythritol 2-phosphate</name>
        <dbReference type="ChEBI" id="CHEBI:57919"/>
    </ligand>
</feature>
<evidence type="ECO:0000256" key="1">
    <source>
        <dbReference type="ARBA" id="ARBA00000200"/>
    </source>
</evidence>
<dbReference type="PROSITE" id="PS01350">
    <property type="entry name" value="ISPF"/>
    <property type="match status" value="1"/>
</dbReference>
<feature type="binding site" evidence="7">
    <location>
        <position position="216"/>
    </location>
    <ligand>
        <name>a divalent metal cation</name>
        <dbReference type="ChEBI" id="CHEBI:60240"/>
    </ligand>
</feature>
<keyword evidence="5 7" id="KW-0414">Isoprene biosynthesis</keyword>
<comment type="caution">
    <text evidence="7">Lacks conserved residue(s) required for the propagation of feature annotation.</text>
</comment>
<feature type="site" description="Transition state stabilizer" evidence="7">
    <location>
        <position position="302"/>
    </location>
</feature>
<comment type="subunit">
    <text evidence="7">Homotrimer.</text>
</comment>
<comment type="function">
    <text evidence="7">Involved in the biosynthesis of isopentenyl diphosphate (IPP) and dimethylallyl diphosphate (DMAPP), two major building blocks of isoprenoid compounds. Catalyzes the conversion of 4-diphosphocytidyl-2-C-methyl-D-erythritol 2-phosphate (CDP-ME2P) to 2-C-methyl-D-erythritol 2,4-cyclodiphosphate (ME-CPP) with a corresponding release of cytidine 5-monophosphate (CMP).</text>
</comment>
<evidence type="ECO:0000313" key="11">
    <source>
        <dbReference type="Proteomes" id="UP000077096"/>
    </source>
</evidence>
<dbReference type="EC" id="4.6.1.12" evidence="3 7"/>
<protein>
    <recommendedName>
        <fullName evidence="3 7">2-C-methyl-D-erythritol 2,4-cyclodiphosphate synthase</fullName>
        <shortName evidence="7">MECDP-synthase</shortName>
        <shortName evidence="7">MECPP-synthase</shortName>
        <shortName evidence="7">MECPS</shortName>
        <ecNumber evidence="3 7">4.6.1.12</ecNumber>
    </recommendedName>
</protein>
<dbReference type="GO" id="GO:0046872">
    <property type="term" value="F:metal ion binding"/>
    <property type="evidence" value="ECO:0007669"/>
    <property type="project" value="UniProtKB-KW"/>
</dbReference>
<dbReference type="InterPro" id="IPR036571">
    <property type="entry name" value="MECDP_synthase_sf"/>
</dbReference>
<dbReference type="InterPro" id="IPR020555">
    <property type="entry name" value="MECDP_synthase_CS"/>
</dbReference>
<feature type="binding site" evidence="7">
    <location>
        <position position="182"/>
    </location>
    <ligand>
        <name>a divalent metal cation</name>
        <dbReference type="ChEBI" id="CHEBI:60240"/>
    </ligand>
</feature>
<gene>
    <name evidence="7" type="primary">ispF</name>
    <name evidence="10" type="ORF">ENU12_06090</name>
    <name evidence="9" type="ORF">JM64_01895</name>
</gene>
<accession>A0A172T1L3</accession>
<feature type="binding site" evidence="7">
    <location>
        <begin position="230"/>
        <end position="232"/>
    </location>
    <ligand>
        <name>4-CDP-2-C-methyl-D-erythritol 2-phosphate</name>
        <dbReference type="ChEBI" id="CHEBI:57919"/>
    </ligand>
</feature>
<name>A0A172T1L3_FERPE</name>
<evidence type="ECO:0000256" key="5">
    <source>
        <dbReference type="ARBA" id="ARBA00023229"/>
    </source>
</evidence>
<dbReference type="InterPro" id="IPR003526">
    <property type="entry name" value="MECDP_synthase"/>
</dbReference>
<evidence type="ECO:0000256" key="6">
    <source>
        <dbReference type="ARBA" id="ARBA00023239"/>
    </source>
</evidence>
<organism evidence="9 11">
    <name type="scientific">Fervidobacterium pennivorans</name>
    <dbReference type="NCBI Taxonomy" id="93466"/>
    <lineage>
        <taxon>Bacteria</taxon>
        <taxon>Thermotogati</taxon>
        <taxon>Thermotogota</taxon>
        <taxon>Thermotogae</taxon>
        <taxon>Thermotogales</taxon>
        <taxon>Fervidobacteriaceae</taxon>
        <taxon>Fervidobacterium</taxon>
    </lineage>
</organism>
<feature type="binding site" evidence="7">
    <location>
        <begin position="182"/>
        <end position="184"/>
    </location>
    <ligand>
        <name>4-CDP-2-C-methyl-D-erythritol 2-phosphate</name>
        <dbReference type="ChEBI" id="CHEBI:57919"/>
    </ligand>
</feature>
<evidence type="ECO:0000256" key="2">
    <source>
        <dbReference type="ARBA" id="ARBA00004709"/>
    </source>
</evidence>
<comment type="cofactor">
    <cofactor evidence="7">
        <name>a divalent metal cation</name>
        <dbReference type="ChEBI" id="CHEBI:60240"/>
    </cofactor>
    <text evidence="7">Binds 1 divalent metal cation per subunit.</text>
</comment>
<dbReference type="SUPFAM" id="SSF69765">
    <property type="entry name" value="IpsF-like"/>
    <property type="match status" value="1"/>
</dbReference>
<dbReference type="OrthoDB" id="9804336at2"/>
<evidence type="ECO:0000313" key="9">
    <source>
        <dbReference type="EMBL" id="ANE40889.1"/>
    </source>
</evidence>
<dbReference type="GO" id="GO:0016114">
    <property type="term" value="P:terpenoid biosynthetic process"/>
    <property type="evidence" value="ECO:0007669"/>
    <property type="project" value="InterPro"/>
</dbReference>
<evidence type="ECO:0000259" key="8">
    <source>
        <dbReference type="Pfam" id="PF02542"/>
    </source>
</evidence>
<dbReference type="GO" id="GO:0019288">
    <property type="term" value="P:isopentenyl diphosphate biosynthetic process, methylerythritol 4-phosphate pathway"/>
    <property type="evidence" value="ECO:0007669"/>
    <property type="project" value="UniProtKB-UniRule"/>
</dbReference>
<dbReference type="KEGG" id="fng:JM64_01895"/>
<dbReference type="Proteomes" id="UP000077096">
    <property type="component" value="Chromosome"/>
</dbReference>
<keyword evidence="6 7" id="KW-0456">Lyase</keyword>
<feature type="binding site" evidence="7">
    <location>
        <position position="184"/>
    </location>
    <ligand>
        <name>a divalent metal cation</name>
        <dbReference type="ChEBI" id="CHEBI:60240"/>
    </ligand>
</feature>
<dbReference type="PANTHER" id="PTHR43181:SF1">
    <property type="entry name" value="2-C-METHYL-D-ERYTHRITOL 2,4-CYCLODIPHOSPHATE SYNTHASE, CHLOROPLASTIC"/>
    <property type="match status" value="1"/>
</dbReference>
<proteinExistence type="inferred from homology"/>
<dbReference type="HAMAP" id="MF_00107">
    <property type="entry name" value="IspF"/>
    <property type="match status" value="1"/>
</dbReference>
<evidence type="ECO:0000256" key="4">
    <source>
        <dbReference type="ARBA" id="ARBA00022723"/>
    </source>
</evidence>
<dbReference type="UniPathway" id="UPA00056">
    <property type="reaction ID" value="UER00095"/>
</dbReference>
<dbReference type="Gene3D" id="3.30.1330.50">
    <property type="entry name" value="2-C-methyl-D-erythritol 2,4-cyclodiphosphate synthase"/>
    <property type="match status" value="1"/>
</dbReference>
<dbReference type="EMBL" id="CP011393">
    <property type="protein sequence ID" value="ANE40889.1"/>
    <property type="molecule type" value="Genomic_DNA"/>
</dbReference>
<feature type="site" description="Transition state stabilizer" evidence="7">
    <location>
        <position position="208"/>
    </location>
</feature>
<dbReference type="PANTHER" id="PTHR43181">
    <property type="entry name" value="2-C-METHYL-D-ERYTHRITOL 2,4-CYCLODIPHOSPHATE SYNTHASE, CHLOROPLASTIC"/>
    <property type="match status" value="1"/>
</dbReference>
<evidence type="ECO:0000256" key="7">
    <source>
        <dbReference type="HAMAP-Rule" id="MF_00107"/>
    </source>
</evidence>
<dbReference type="PATRIC" id="fig|93466.3.peg.431"/>